<evidence type="ECO:0000256" key="4">
    <source>
        <dbReference type="ARBA" id="ARBA00023136"/>
    </source>
</evidence>
<dbReference type="EMBL" id="HG994583">
    <property type="protein sequence ID" value="CAF2918114.1"/>
    <property type="molecule type" value="Genomic_DNA"/>
</dbReference>
<reference evidence="6" key="1">
    <citation type="submission" date="2021-02" db="EMBL/GenBank/DDBJ databases">
        <authorList>
            <person name="Bekaert M."/>
        </authorList>
    </citation>
    <scope>NUCLEOTIDE SEQUENCE</scope>
    <source>
        <strain evidence="6">IoA-00</strain>
    </source>
</reference>
<keyword evidence="4" id="KW-0472">Membrane</keyword>
<evidence type="ECO:0000313" key="6">
    <source>
        <dbReference type="EMBL" id="CAF2918114.1"/>
    </source>
</evidence>
<dbReference type="AlphaFoldDB" id="A0A7R8H7C4"/>
<protein>
    <submittedName>
        <fullName evidence="6">SLC35D</fullName>
    </submittedName>
</protein>
<dbReference type="PANTHER" id="PTHR11132">
    <property type="entry name" value="SOLUTE CARRIER FAMILY 35"/>
    <property type="match status" value="1"/>
</dbReference>
<dbReference type="InterPro" id="IPR050186">
    <property type="entry name" value="TPT_transporter"/>
</dbReference>
<evidence type="ECO:0000256" key="2">
    <source>
        <dbReference type="ARBA" id="ARBA00022692"/>
    </source>
</evidence>
<keyword evidence="2" id="KW-0812">Transmembrane</keyword>
<name>A0A7R8H7C4_LEPSM</name>
<sequence>MFSIRNNYLSSTEIHSVLVAIFYGLMSLSMNFLNKVVVSSYSFNYPCFIMFSQTFLSLLILWFGEKLSLIKIKKYSQSAAYDFLLPSVSHALHSTLSLIALKGMNIPMYAALKRCTPLVNLFLSVHVLGKEWPSWSIIGSIFSITIGCLIAGVGDYDFDIFTYTVGALSVLAQGLYLTFVQKKCNSTMSVLDMIFINSWNTLPFFMFTSLILGEPMDIWEKGHTFLDPVFLVSVITLSMAGFLLVYSQFLCTTVCSALTTSLVGVAKSVIQTFVGFFTFGGVKFNIINILGLSLNTLGGIIYTSVKHTKAHDNPLLPKNKSSTISLETQK</sequence>
<dbReference type="Proteomes" id="UP000675881">
    <property type="component" value="Chromosome 4"/>
</dbReference>
<organism evidence="6 7">
    <name type="scientific">Lepeophtheirus salmonis</name>
    <name type="common">Salmon louse</name>
    <name type="synonym">Caligus salmonis</name>
    <dbReference type="NCBI Taxonomy" id="72036"/>
    <lineage>
        <taxon>Eukaryota</taxon>
        <taxon>Metazoa</taxon>
        <taxon>Ecdysozoa</taxon>
        <taxon>Arthropoda</taxon>
        <taxon>Crustacea</taxon>
        <taxon>Multicrustacea</taxon>
        <taxon>Hexanauplia</taxon>
        <taxon>Copepoda</taxon>
        <taxon>Siphonostomatoida</taxon>
        <taxon>Caligidae</taxon>
        <taxon>Lepeophtheirus</taxon>
    </lineage>
</organism>
<evidence type="ECO:0000259" key="5">
    <source>
        <dbReference type="Pfam" id="PF03151"/>
    </source>
</evidence>
<dbReference type="InterPro" id="IPR004853">
    <property type="entry name" value="Sugar_P_trans_dom"/>
</dbReference>
<comment type="subcellular location">
    <subcellularLocation>
        <location evidence="1">Membrane</location>
        <topology evidence="1">Multi-pass membrane protein</topology>
    </subcellularLocation>
</comment>
<gene>
    <name evidence="6" type="ORF">LSAA_9038</name>
</gene>
<evidence type="ECO:0000256" key="1">
    <source>
        <dbReference type="ARBA" id="ARBA00004141"/>
    </source>
</evidence>
<feature type="domain" description="Sugar phosphate transporter" evidence="5">
    <location>
        <begin position="18"/>
        <end position="302"/>
    </location>
</feature>
<accession>A0A7R8H7C4</accession>
<dbReference type="Pfam" id="PF03151">
    <property type="entry name" value="TPT"/>
    <property type="match status" value="1"/>
</dbReference>
<dbReference type="OrthoDB" id="417037at2759"/>
<keyword evidence="3" id="KW-1133">Transmembrane helix</keyword>
<dbReference type="GO" id="GO:0016020">
    <property type="term" value="C:membrane"/>
    <property type="evidence" value="ECO:0007669"/>
    <property type="project" value="UniProtKB-SubCell"/>
</dbReference>
<evidence type="ECO:0000256" key="3">
    <source>
        <dbReference type="ARBA" id="ARBA00022989"/>
    </source>
</evidence>
<evidence type="ECO:0000313" key="7">
    <source>
        <dbReference type="Proteomes" id="UP000675881"/>
    </source>
</evidence>
<keyword evidence="7" id="KW-1185">Reference proteome</keyword>
<proteinExistence type="predicted"/>